<dbReference type="Gene3D" id="3.40.1740.10">
    <property type="entry name" value="VC0467-like"/>
    <property type="match status" value="1"/>
</dbReference>
<dbReference type="PANTHER" id="PTHR30327">
    <property type="entry name" value="UNCHARACTERIZED PROTEIN YQGE"/>
    <property type="match status" value="1"/>
</dbReference>
<dbReference type="EMBL" id="CP149822">
    <property type="protein sequence ID" value="WZN43324.1"/>
    <property type="molecule type" value="Genomic_DNA"/>
</dbReference>
<protein>
    <recommendedName>
        <fullName evidence="2">UPF0301 protein WJU16_09805</fullName>
    </recommendedName>
</protein>
<name>A0ABZ2YXD5_9BACT</name>
<gene>
    <name evidence="3" type="ORF">WJU16_09805</name>
</gene>
<evidence type="ECO:0000313" key="4">
    <source>
        <dbReference type="Proteomes" id="UP001485459"/>
    </source>
</evidence>
<evidence type="ECO:0000256" key="2">
    <source>
        <dbReference type="HAMAP-Rule" id="MF_00758"/>
    </source>
</evidence>
<dbReference type="Pfam" id="PF02622">
    <property type="entry name" value="DUF179"/>
    <property type="match status" value="1"/>
</dbReference>
<dbReference type="Proteomes" id="UP001485459">
    <property type="component" value="Chromosome"/>
</dbReference>
<organism evidence="3 4">
    <name type="scientific">Chitinophaga pollutisoli</name>
    <dbReference type="NCBI Taxonomy" id="3133966"/>
    <lineage>
        <taxon>Bacteria</taxon>
        <taxon>Pseudomonadati</taxon>
        <taxon>Bacteroidota</taxon>
        <taxon>Chitinophagia</taxon>
        <taxon>Chitinophagales</taxon>
        <taxon>Chitinophagaceae</taxon>
        <taxon>Chitinophaga</taxon>
    </lineage>
</organism>
<dbReference type="PANTHER" id="PTHR30327:SF1">
    <property type="entry name" value="UPF0301 PROTEIN YQGE"/>
    <property type="match status" value="1"/>
</dbReference>
<keyword evidence="4" id="KW-1185">Reference proteome</keyword>
<comment type="similarity">
    <text evidence="1 2">Belongs to the UPF0301 (AlgH) family.</text>
</comment>
<dbReference type="SUPFAM" id="SSF143456">
    <property type="entry name" value="VC0467-like"/>
    <property type="match status" value="1"/>
</dbReference>
<reference evidence="4" key="1">
    <citation type="submission" date="2024-03" db="EMBL/GenBank/DDBJ databases">
        <title>Chitinophaga horti sp. nov., isolated from garden soil.</title>
        <authorList>
            <person name="Lee D.S."/>
            <person name="Han D.M."/>
            <person name="Baek J.H."/>
            <person name="Choi D.G."/>
            <person name="Jeon J.H."/>
            <person name="Jeon C.O."/>
        </authorList>
    </citation>
    <scope>NUCLEOTIDE SEQUENCE [LARGE SCALE GENOMIC DNA]</scope>
    <source>
        <strain evidence="4">GPA1</strain>
    </source>
</reference>
<evidence type="ECO:0000313" key="3">
    <source>
        <dbReference type="EMBL" id="WZN43324.1"/>
    </source>
</evidence>
<accession>A0ABZ2YXD5</accession>
<sequence>MEQLAPGILLIADPFLKDPNFARTVVLLCEHQEEGSFGFVVNRPFDHKLDELIPAVLTPNIPVFYGGPVQLDTIHFIHQIPDLIEGGFEVIPGLYWGGDFATVVELINRGELDLQKIKFFIGYSGWASGQLEGEFNEKSWILSGINPPLLFNGNEEEIWKQSLQKLGNNFAMMANFPIDPSLN</sequence>
<dbReference type="InterPro" id="IPR003774">
    <property type="entry name" value="AlgH-like"/>
</dbReference>
<evidence type="ECO:0000256" key="1">
    <source>
        <dbReference type="ARBA" id="ARBA00009600"/>
    </source>
</evidence>
<dbReference type="HAMAP" id="MF_00758">
    <property type="entry name" value="UPF0301"/>
    <property type="match status" value="1"/>
</dbReference>
<dbReference type="RefSeq" id="WP_341838140.1">
    <property type="nucleotide sequence ID" value="NZ_CP149822.1"/>
</dbReference>
<proteinExistence type="inferred from homology"/>